<accession>A0ABP8ZIJ2</accession>
<gene>
    <name evidence="1" type="ORF">GCM10023350_48970</name>
</gene>
<reference evidence="2" key="1">
    <citation type="journal article" date="2019" name="Int. J. Syst. Evol. Microbiol.">
        <title>The Global Catalogue of Microorganisms (GCM) 10K type strain sequencing project: providing services to taxonomists for standard genome sequencing and annotation.</title>
        <authorList>
            <consortium name="The Broad Institute Genomics Platform"/>
            <consortium name="The Broad Institute Genome Sequencing Center for Infectious Disease"/>
            <person name="Wu L."/>
            <person name="Ma J."/>
        </authorList>
    </citation>
    <scope>NUCLEOTIDE SEQUENCE [LARGE SCALE GENOMIC DNA]</scope>
    <source>
        <strain evidence="2">JCM 18532</strain>
    </source>
</reference>
<keyword evidence="2" id="KW-1185">Reference proteome</keyword>
<dbReference type="EMBL" id="BAABKN010000036">
    <property type="protein sequence ID" value="GAA4757598.1"/>
    <property type="molecule type" value="Genomic_DNA"/>
</dbReference>
<protein>
    <submittedName>
        <fullName evidence="1">Uncharacterized protein</fullName>
    </submittedName>
</protein>
<comment type="caution">
    <text evidence="1">The sequence shown here is derived from an EMBL/GenBank/DDBJ whole genome shotgun (WGS) entry which is preliminary data.</text>
</comment>
<dbReference type="Proteomes" id="UP001499882">
    <property type="component" value="Unassembled WGS sequence"/>
</dbReference>
<evidence type="ECO:0000313" key="2">
    <source>
        <dbReference type="Proteomes" id="UP001499882"/>
    </source>
</evidence>
<organism evidence="1 2">
    <name type="scientific">Nocardioides endophyticus</name>
    <dbReference type="NCBI Taxonomy" id="1353775"/>
    <lineage>
        <taxon>Bacteria</taxon>
        <taxon>Bacillati</taxon>
        <taxon>Actinomycetota</taxon>
        <taxon>Actinomycetes</taxon>
        <taxon>Propionibacteriales</taxon>
        <taxon>Nocardioidaceae</taxon>
        <taxon>Nocardioides</taxon>
    </lineage>
</organism>
<name>A0ABP8ZIJ2_9ACTN</name>
<sequence>MPFVPYDDSWEPAGGPPELVGLHEHCLKTYADRVPAARIPVERDRWLGLPTTLVSHPDAELGRMLWPELLAVLSG</sequence>
<proteinExistence type="predicted"/>
<evidence type="ECO:0000313" key="1">
    <source>
        <dbReference type="EMBL" id="GAA4757598.1"/>
    </source>
</evidence>